<dbReference type="InterPro" id="IPR010982">
    <property type="entry name" value="Lambda_DNA-bd_dom_sf"/>
</dbReference>
<dbReference type="InterPro" id="IPR001387">
    <property type="entry name" value="Cro/C1-type_HTH"/>
</dbReference>
<accession>A0ABX9C4U5</accession>
<reference evidence="3 4" key="1">
    <citation type="submission" date="2014-12" db="EMBL/GenBank/DDBJ databases">
        <title>Complete genome sequence of Herbaspirillum rubrisubalbicans Os38.</title>
        <authorList>
            <person name="Chen M."/>
            <person name="An Q."/>
        </authorList>
    </citation>
    <scope>NUCLEOTIDE SEQUENCE [LARGE SCALE GENOMIC DNA]</scope>
    <source>
        <strain evidence="3 4">Os38</strain>
    </source>
</reference>
<sequence length="371" mass="41846">MGARIPAEIFPPGEFLKDELEARGWTQVEFAEIIGKDTRLVSEVISGKRTVTPETAIALGEALGTGAELWMNLESQYQLSKVRSVGQESIAKKASLHSKFPVREMVKRGWLEATKNVDVLEKQLLDFFSISAIDEPPSFMHAAKKKSYEETPTTQLAWLCRSRNLAHANIVNKFIDSRFDQLLADLKEHIEFVDGVRLVPSILNQYGIRYVVVESLPGSKIDGACFWLDKSSPVVAMSLRFDRVDNFWHTLFHELDHVKNKEGQSHPIIDIDIQSTDEKPEIEIRANNVAADNLISKKEMDGFVARVNPLFSEDAILGFANRVHVHPGIVVGQLQNRGLIPWNFHRKKLEKIRDHLLVSALTDGFGKMVNL</sequence>
<dbReference type="Gene3D" id="1.10.260.40">
    <property type="entry name" value="lambda repressor-like DNA-binding domains"/>
    <property type="match status" value="1"/>
</dbReference>
<gene>
    <name evidence="3" type="ORF">RB24_07365</name>
</gene>
<dbReference type="SUPFAM" id="SSF47413">
    <property type="entry name" value="lambda repressor-like DNA-binding domains"/>
    <property type="match status" value="1"/>
</dbReference>
<dbReference type="Pfam" id="PF01381">
    <property type="entry name" value="HTH_3"/>
    <property type="match status" value="1"/>
</dbReference>
<dbReference type="InterPro" id="IPR013430">
    <property type="entry name" value="Toxin_antidote_HigA"/>
</dbReference>
<evidence type="ECO:0000313" key="4">
    <source>
        <dbReference type="Proteomes" id="UP000248631"/>
    </source>
</evidence>
<dbReference type="PANTHER" id="PTHR36924">
    <property type="entry name" value="ANTITOXIN HIGA-1"/>
    <property type="match status" value="1"/>
</dbReference>
<name>A0ABX9C4U5_9BURK</name>
<comment type="caution">
    <text evidence="3">The sequence shown here is derived from an EMBL/GenBank/DDBJ whole genome shotgun (WGS) entry which is preliminary data.</text>
</comment>
<proteinExistence type="predicted"/>
<dbReference type="EMBL" id="JUGD01000008">
    <property type="protein sequence ID" value="RAM65503.1"/>
    <property type="molecule type" value="Genomic_DNA"/>
</dbReference>
<dbReference type="NCBIfam" id="TIGR02607">
    <property type="entry name" value="antidote_HigA"/>
    <property type="match status" value="1"/>
</dbReference>
<organism evidence="3 4">
    <name type="scientific">Herbaspirillum rubrisubalbicans</name>
    <dbReference type="NCBI Taxonomy" id="80842"/>
    <lineage>
        <taxon>Bacteria</taxon>
        <taxon>Pseudomonadati</taxon>
        <taxon>Pseudomonadota</taxon>
        <taxon>Betaproteobacteria</taxon>
        <taxon>Burkholderiales</taxon>
        <taxon>Oxalobacteraceae</taxon>
        <taxon>Herbaspirillum</taxon>
    </lineage>
</organism>
<keyword evidence="4" id="KW-1185">Reference proteome</keyword>
<dbReference type="SMART" id="SM00530">
    <property type="entry name" value="HTH_XRE"/>
    <property type="match status" value="1"/>
</dbReference>
<dbReference type="PANTHER" id="PTHR36924:SF1">
    <property type="entry name" value="ANTITOXIN HIGA-1"/>
    <property type="match status" value="1"/>
</dbReference>
<dbReference type="Proteomes" id="UP000248631">
    <property type="component" value="Unassembled WGS sequence"/>
</dbReference>
<dbReference type="CDD" id="cd00093">
    <property type="entry name" value="HTH_XRE"/>
    <property type="match status" value="1"/>
</dbReference>
<protein>
    <submittedName>
        <fullName evidence="3">XRE family transcriptional regulator</fullName>
    </submittedName>
</protein>
<keyword evidence="1" id="KW-0238">DNA-binding</keyword>
<feature type="domain" description="HTH cro/C1-type" evidence="2">
    <location>
        <begin position="16"/>
        <end position="69"/>
    </location>
</feature>
<dbReference type="PROSITE" id="PS50943">
    <property type="entry name" value="HTH_CROC1"/>
    <property type="match status" value="1"/>
</dbReference>
<evidence type="ECO:0000256" key="1">
    <source>
        <dbReference type="ARBA" id="ARBA00023125"/>
    </source>
</evidence>
<evidence type="ECO:0000259" key="2">
    <source>
        <dbReference type="PROSITE" id="PS50943"/>
    </source>
</evidence>
<evidence type="ECO:0000313" key="3">
    <source>
        <dbReference type="EMBL" id="RAM65503.1"/>
    </source>
</evidence>